<feature type="transmembrane region" description="Helical" evidence="7">
    <location>
        <begin position="12"/>
        <end position="37"/>
    </location>
</feature>
<dbReference type="EMBL" id="JACHON010000009">
    <property type="protein sequence ID" value="MBB6513215.1"/>
    <property type="molecule type" value="Genomic_DNA"/>
</dbReference>
<evidence type="ECO:0000313" key="10">
    <source>
        <dbReference type="Proteomes" id="UP000572212"/>
    </source>
</evidence>
<evidence type="ECO:0000256" key="6">
    <source>
        <dbReference type="ARBA" id="ARBA00023136"/>
    </source>
</evidence>
<feature type="transmembrane region" description="Helical" evidence="7">
    <location>
        <begin position="258"/>
        <end position="277"/>
    </location>
</feature>
<dbReference type="CDD" id="cd06261">
    <property type="entry name" value="TM_PBP2"/>
    <property type="match status" value="1"/>
</dbReference>
<keyword evidence="3" id="KW-1003">Cell membrane</keyword>
<dbReference type="Pfam" id="PF00528">
    <property type="entry name" value="BPD_transp_1"/>
    <property type="match status" value="1"/>
</dbReference>
<evidence type="ECO:0000256" key="4">
    <source>
        <dbReference type="ARBA" id="ARBA00022692"/>
    </source>
</evidence>
<comment type="subcellular location">
    <subcellularLocation>
        <location evidence="1 7">Cell membrane</location>
        <topology evidence="1 7">Multi-pass membrane protein</topology>
    </subcellularLocation>
</comment>
<evidence type="ECO:0000256" key="7">
    <source>
        <dbReference type="RuleBase" id="RU363032"/>
    </source>
</evidence>
<dbReference type="PROSITE" id="PS50928">
    <property type="entry name" value="ABC_TM1"/>
    <property type="match status" value="1"/>
</dbReference>
<dbReference type="GO" id="GO:0055085">
    <property type="term" value="P:transmembrane transport"/>
    <property type="evidence" value="ECO:0007669"/>
    <property type="project" value="InterPro"/>
</dbReference>
<dbReference type="InterPro" id="IPR035906">
    <property type="entry name" value="MetI-like_sf"/>
</dbReference>
<feature type="domain" description="ABC transmembrane type-1" evidence="8">
    <location>
        <begin position="76"/>
        <end position="277"/>
    </location>
</feature>
<name>A0A841RPW0_9BACI</name>
<accession>A0A841RPW0</accession>
<evidence type="ECO:0000256" key="1">
    <source>
        <dbReference type="ARBA" id="ARBA00004651"/>
    </source>
</evidence>
<keyword evidence="10" id="KW-1185">Reference proteome</keyword>
<evidence type="ECO:0000256" key="3">
    <source>
        <dbReference type="ARBA" id="ARBA00022475"/>
    </source>
</evidence>
<dbReference type="Gene3D" id="1.10.3720.10">
    <property type="entry name" value="MetI-like"/>
    <property type="match status" value="1"/>
</dbReference>
<comment type="similarity">
    <text evidence="7">Belongs to the binding-protein-dependent transport system permease family.</text>
</comment>
<sequence>MHKMHNTTAGRIFDFFNHIFLLLVAIITVVPFLYIVAGSFASETELATRSFFIFPKEITTDAYRYIFSTNSVIRSLGVSILVTIVGTIISMILTLTMAYPLSRRTMIGRNVILNLVLFSMLFSGGMIPTFILVRSLGLLDSIWALILPLAINPFNLIIVKTFFQELPKELEDASKIDGCTEFQTFWRVMLPLSKPVIATFTLFYAVYYWNDFFQALLYLKDTTKWPIQLLLQQLVMVANVGIGDIAEASLYEPPEESVKLAVIVVATVPILLFYPFLQKHFAKGVMLGSVKG</sequence>
<evidence type="ECO:0000256" key="2">
    <source>
        <dbReference type="ARBA" id="ARBA00022448"/>
    </source>
</evidence>
<evidence type="ECO:0000313" key="9">
    <source>
        <dbReference type="EMBL" id="MBB6513215.1"/>
    </source>
</evidence>
<dbReference type="PANTHER" id="PTHR43744:SF9">
    <property type="entry name" value="POLYGALACTURONAN_RHAMNOGALACTURONAN TRANSPORT SYSTEM PERMEASE PROTEIN YTCP"/>
    <property type="match status" value="1"/>
</dbReference>
<feature type="transmembrane region" description="Helical" evidence="7">
    <location>
        <begin position="111"/>
        <end position="136"/>
    </location>
</feature>
<evidence type="ECO:0000259" key="8">
    <source>
        <dbReference type="PROSITE" id="PS50928"/>
    </source>
</evidence>
<feature type="transmembrane region" description="Helical" evidence="7">
    <location>
        <begin position="76"/>
        <end position="99"/>
    </location>
</feature>
<dbReference type="AlphaFoldDB" id="A0A841RPW0"/>
<keyword evidence="4 7" id="KW-0812">Transmembrane</keyword>
<comment type="caution">
    <text evidence="9">The sequence shown here is derived from an EMBL/GenBank/DDBJ whole genome shotgun (WGS) entry which is preliminary data.</text>
</comment>
<keyword evidence="6 7" id="KW-0472">Membrane</keyword>
<organism evidence="9 10">
    <name type="scientific">Gracilibacillus halotolerans</name>
    <dbReference type="NCBI Taxonomy" id="74386"/>
    <lineage>
        <taxon>Bacteria</taxon>
        <taxon>Bacillati</taxon>
        <taxon>Bacillota</taxon>
        <taxon>Bacilli</taxon>
        <taxon>Bacillales</taxon>
        <taxon>Bacillaceae</taxon>
        <taxon>Gracilibacillus</taxon>
    </lineage>
</organism>
<gene>
    <name evidence="9" type="ORF">GGQ92_002019</name>
</gene>
<protein>
    <submittedName>
        <fullName evidence="9">Putative aldouronate transport system permease protein</fullName>
    </submittedName>
</protein>
<dbReference type="Proteomes" id="UP000572212">
    <property type="component" value="Unassembled WGS sequence"/>
</dbReference>
<dbReference type="GO" id="GO:0005886">
    <property type="term" value="C:plasma membrane"/>
    <property type="evidence" value="ECO:0007669"/>
    <property type="project" value="UniProtKB-SubCell"/>
</dbReference>
<reference evidence="9 10" key="1">
    <citation type="submission" date="2020-08" db="EMBL/GenBank/DDBJ databases">
        <title>Genomic Encyclopedia of Type Strains, Phase IV (KMG-IV): sequencing the most valuable type-strain genomes for metagenomic binning, comparative biology and taxonomic classification.</title>
        <authorList>
            <person name="Goeker M."/>
        </authorList>
    </citation>
    <scope>NUCLEOTIDE SEQUENCE [LARGE SCALE GENOMIC DNA]</scope>
    <source>
        <strain evidence="9 10">DSM 11805</strain>
    </source>
</reference>
<dbReference type="PANTHER" id="PTHR43744">
    <property type="entry name" value="ABC TRANSPORTER PERMEASE PROTEIN MG189-RELATED-RELATED"/>
    <property type="match status" value="1"/>
</dbReference>
<dbReference type="InterPro" id="IPR000515">
    <property type="entry name" value="MetI-like"/>
</dbReference>
<keyword evidence="5 7" id="KW-1133">Transmembrane helix</keyword>
<proteinExistence type="inferred from homology"/>
<dbReference type="RefSeq" id="WP_184247996.1">
    <property type="nucleotide sequence ID" value="NZ_BAAACU010000055.1"/>
</dbReference>
<dbReference type="SUPFAM" id="SSF161098">
    <property type="entry name" value="MetI-like"/>
    <property type="match status" value="1"/>
</dbReference>
<feature type="transmembrane region" description="Helical" evidence="7">
    <location>
        <begin position="142"/>
        <end position="163"/>
    </location>
</feature>
<feature type="transmembrane region" description="Helical" evidence="7">
    <location>
        <begin position="184"/>
        <end position="207"/>
    </location>
</feature>
<keyword evidence="2 7" id="KW-0813">Transport</keyword>
<evidence type="ECO:0000256" key="5">
    <source>
        <dbReference type="ARBA" id="ARBA00022989"/>
    </source>
</evidence>